<evidence type="ECO:0000313" key="2">
    <source>
        <dbReference type="EMBL" id="CEM42128.1"/>
    </source>
</evidence>
<reference evidence="2" key="1">
    <citation type="submission" date="2014-11" db="EMBL/GenBank/DDBJ databases">
        <authorList>
            <person name="Otto D Thomas"/>
            <person name="Naeem Raeece"/>
        </authorList>
    </citation>
    <scope>NUCLEOTIDE SEQUENCE</scope>
</reference>
<organism evidence="2">
    <name type="scientific">Chromera velia CCMP2878</name>
    <dbReference type="NCBI Taxonomy" id="1169474"/>
    <lineage>
        <taxon>Eukaryota</taxon>
        <taxon>Sar</taxon>
        <taxon>Alveolata</taxon>
        <taxon>Colpodellida</taxon>
        <taxon>Chromeraceae</taxon>
        <taxon>Chromera</taxon>
    </lineage>
</organism>
<evidence type="ECO:0000256" key="1">
    <source>
        <dbReference type="SAM" id="MobiDB-lite"/>
    </source>
</evidence>
<accession>A0A0G4HDM5</accession>
<protein>
    <submittedName>
        <fullName evidence="2">Uncharacterized protein</fullName>
    </submittedName>
</protein>
<feature type="region of interest" description="Disordered" evidence="1">
    <location>
        <begin position="1"/>
        <end position="114"/>
    </location>
</feature>
<dbReference type="EMBL" id="CDMZ01002386">
    <property type="protein sequence ID" value="CEM42128.1"/>
    <property type="molecule type" value="Genomic_DNA"/>
</dbReference>
<gene>
    <name evidence="2" type="ORF">Cvel_6452</name>
</gene>
<name>A0A0G4HDM5_9ALVE</name>
<dbReference type="VEuPathDB" id="CryptoDB:Cvel_6452"/>
<feature type="compositionally biased region" description="Gly residues" evidence="1">
    <location>
        <begin position="105"/>
        <end position="114"/>
    </location>
</feature>
<sequence>MADVADNQFVRGKPSTRLFAPPGGNTSISFGDEQPAAATAKPTFKGKEGETGGAPTEEVQQQRPNPAPVQEKPAEVAGKPAGSMPSSETTTAQAEKSSVRVRQPPGGGSSIVFG</sequence>
<proteinExistence type="predicted"/>
<dbReference type="AlphaFoldDB" id="A0A0G4HDM5"/>
<feature type="compositionally biased region" description="Polar residues" evidence="1">
    <location>
        <begin position="84"/>
        <end position="96"/>
    </location>
</feature>